<dbReference type="Pfam" id="PF09339">
    <property type="entry name" value="HTH_IclR"/>
    <property type="match status" value="1"/>
</dbReference>
<dbReference type="InterPro" id="IPR005471">
    <property type="entry name" value="Tscrpt_reg_IclR_N"/>
</dbReference>
<dbReference type="EMBL" id="BMKX01000001">
    <property type="protein sequence ID" value="GGJ48007.1"/>
    <property type="molecule type" value="Genomic_DNA"/>
</dbReference>
<dbReference type="Proteomes" id="UP000606115">
    <property type="component" value="Unassembled WGS sequence"/>
</dbReference>
<dbReference type="InterPro" id="IPR014757">
    <property type="entry name" value="Tscrpt_reg_IclR_C"/>
</dbReference>
<dbReference type="InterPro" id="IPR036388">
    <property type="entry name" value="WH-like_DNA-bd_sf"/>
</dbReference>
<feature type="domain" description="IclR-ED" evidence="5">
    <location>
        <begin position="77"/>
        <end position="260"/>
    </location>
</feature>
<keyword evidence="1" id="KW-0805">Transcription regulation</keyword>
<dbReference type="InterPro" id="IPR029016">
    <property type="entry name" value="GAF-like_dom_sf"/>
</dbReference>
<sequence>MKMGTLILAEQPDYYVKSAEKTLAVLLAFKGGNTALTVSQVAAATEQTRASARRFLLTLVDLGYLEIEGNTYRQTPRVLDVGAAYLSGLTLPRAAISHLQQLARELDETSSLCVLEGQDILYVERVSAPRLHQMNVSIGNRLPAWTTSMGRVLIANLSAGERAEFLKGIELRRYTEHTVGSLAELNAELDRVAGQGWSLVNQELDEGLRGLAVPVYRGNQLLGALNVSVQSGRADDFSISQTLLPALRRAAKEIAADFGGRAD</sequence>
<comment type="caution">
    <text evidence="6">The sequence shown here is derived from an EMBL/GenBank/DDBJ whole genome shotgun (WGS) entry which is preliminary data.</text>
</comment>
<keyword evidence="3" id="KW-0804">Transcription</keyword>
<dbReference type="Pfam" id="PF01614">
    <property type="entry name" value="IclR_C"/>
    <property type="match status" value="1"/>
</dbReference>
<organism evidence="6 7">
    <name type="scientific">Glutamicibacter ardleyensis</name>
    <dbReference type="NCBI Taxonomy" id="225894"/>
    <lineage>
        <taxon>Bacteria</taxon>
        <taxon>Bacillati</taxon>
        <taxon>Actinomycetota</taxon>
        <taxon>Actinomycetes</taxon>
        <taxon>Micrococcales</taxon>
        <taxon>Micrococcaceae</taxon>
        <taxon>Glutamicibacter</taxon>
    </lineage>
</organism>
<dbReference type="PANTHER" id="PTHR30136">
    <property type="entry name" value="HELIX-TURN-HELIX TRANSCRIPTIONAL REGULATOR, ICLR FAMILY"/>
    <property type="match status" value="1"/>
</dbReference>
<dbReference type="SUPFAM" id="SSF55781">
    <property type="entry name" value="GAF domain-like"/>
    <property type="match status" value="1"/>
</dbReference>
<dbReference type="PROSITE" id="PS51077">
    <property type="entry name" value="HTH_ICLR"/>
    <property type="match status" value="1"/>
</dbReference>
<keyword evidence="2" id="KW-0238">DNA-binding</keyword>
<evidence type="ECO:0000256" key="3">
    <source>
        <dbReference type="ARBA" id="ARBA00023163"/>
    </source>
</evidence>
<evidence type="ECO:0000259" key="4">
    <source>
        <dbReference type="PROSITE" id="PS51077"/>
    </source>
</evidence>
<dbReference type="InterPro" id="IPR050707">
    <property type="entry name" value="HTH_MetabolicPath_Reg"/>
</dbReference>
<proteinExistence type="predicted"/>
<keyword evidence="7" id="KW-1185">Reference proteome</keyword>
<feature type="domain" description="HTH iclR-type" evidence="4">
    <location>
        <begin position="16"/>
        <end position="76"/>
    </location>
</feature>
<protein>
    <submittedName>
        <fullName evidence="6">IclR family transcriptional regulator</fullName>
    </submittedName>
</protein>
<dbReference type="SMART" id="SM00346">
    <property type="entry name" value="HTH_ICLR"/>
    <property type="match status" value="1"/>
</dbReference>
<dbReference type="InterPro" id="IPR036390">
    <property type="entry name" value="WH_DNA-bd_sf"/>
</dbReference>
<dbReference type="Gene3D" id="1.10.10.10">
    <property type="entry name" value="Winged helix-like DNA-binding domain superfamily/Winged helix DNA-binding domain"/>
    <property type="match status" value="1"/>
</dbReference>
<evidence type="ECO:0000259" key="5">
    <source>
        <dbReference type="PROSITE" id="PS51078"/>
    </source>
</evidence>
<dbReference type="PANTHER" id="PTHR30136:SF34">
    <property type="entry name" value="TRANSCRIPTIONAL REGULATOR"/>
    <property type="match status" value="1"/>
</dbReference>
<evidence type="ECO:0000313" key="7">
    <source>
        <dbReference type="Proteomes" id="UP000606115"/>
    </source>
</evidence>
<reference evidence="7" key="1">
    <citation type="journal article" date="2019" name="Int. J. Syst. Evol. Microbiol.">
        <title>The Global Catalogue of Microorganisms (GCM) 10K type strain sequencing project: providing services to taxonomists for standard genome sequencing and annotation.</title>
        <authorList>
            <consortium name="The Broad Institute Genomics Platform"/>
            <consortium name="The Broad Institute Genome Sequencing Center for Infectious Disease"/>
            <person name="Wu L."/>
            <person name="Ma J."/>
        </authorList>
    </citation>
    <scope>NUCLEOTIDE SEQUENCE [LARGE SCALE GENOMIC DNA]</scope>
    <source>
        <strain evidence="7">CGMCC 1.3685</strain>
    </source>
</reference>
<evidence type="ECO:0000256" key="1">
    <source>
        <dbReference type="ARBA" id="ARBA00023015"/>
    </source>
</evidence>
<name>A0ABQ2DAS4_9MICC</name>
<evidence type="ECO:0000313" key="6">
    <source>
        <dbReference type="EMBL" id="GGJ48007.1"/>
    </source>
</evidence>
<evidence type="ECO:0000256" key="2">
    <source>
        <dbReference type="ARBA" id="ARBA00023125"/>
    </source>
</evidence>
<accession>A0ABQ2DAS4</accession>
<dbReference type="SUPFAM" id="SSF46785">
    <property type="entry name" value="Winged helix' DNA-binding domain"/>
    <property type="match status" value="1"/>
</dbReference>
<dbReference type="PROSITE" id="PS51078">
    <property type="entry name" value="ICLR_ED"/>
    <property type="match status" value="1"/>
</dbReference>
<dbReference type="Gene3D" id="3.30.450.40">
    <property type="match status" value="1"/>
</dbReference>
<gene>
    <name evidence="6" type="primary">pcaR</name>
    <name evidence="6" type="ORF">GCM10007173_03310</name>
</gene>